<proteinExistence type="predicted"/>
<gene>
    <name evidence="1" type="ORF">DW204_13025</name>
</gene>
<organism evidence="1 2">
    <name type="scientific">Phocaeicola plebeius</name>
    <dbReference type="NCBI Taxonomy" id="310297"/>
    <lineage>
        <taxon>Bacteria</taxon>
        <taxon>Pseudomonadati</taxon>
        <taxon>Bacteroidota</taxon>
        <taxon>Bacteroidia</taxon>
        <taxon>Bacteroidales</taxon>
        <taxon>Bacteroidaceae</taxon>
        <taxon>Phocaeicola</taxon>
    </lineage>
</organism>
<protein>
    <recommendedName>
        <fullName evidence="3">HEAT repeat domain-containing protein</fullName>
    </recommendedName>
</protein>
<reference evidence="1 2" key="1">
    <citation type="submission" date="2018-08" db="EMBL/GenBank/DDBJ databases">
        <title>A genome reference for cultivated species of the human gut microbiota.</title>
        <authorList>
            <person name="Zou Y."/>
            <person name="Xue W."/>
            <person name="Luo G."/>
        </authorList>
    </citation>
    <scope>NUCLEOTIDE SEQUENCE [LARGE SCALE GENOMIC DNA]</scope>
    <source>
        <strain evidence="1 2">AM17-44</strain>
    </source>
</reference>
<evidence type="ECO:0000313" key="1">
    <source>
        <dbReference type="EMBL" id="RHH40566.1"/>
    </source>
</evidence>
<evidence type="ECO:0000313" key="2">
    <source>
        <dbReference type="Proteomes" id="UP000284998"/>
    </source>
</evidence>
<dbReference type="RefSeq" id="WP_118244442.1">
    <property type="nucleotide sequence ID" value="NZ_QRJS01000042.1"/>
</dbReference>
<evidence type="ECO:0008006" key="3">
    <source>
        <dbReference type="Google" id="ProtNLM"/>
    </source>
</evidence>
<name>A0A414WSI5_9BACT</name>
<sequence length="181" mass="21064">MEHLQDRLSKWQVMALSRELHHDEAGIGKMCDLMLYAEDAQSAYNAAWILYYLPAEDKRLYVSSFYDKIADWAMKPCLHIRRGLVLSILIDLSTKQNFRTDLFDFCLAHAVDKKESDSSRSMMIKLAAKMCRFVPELANELVVCLDMLEYEMTPSIVAARRNAMKVVESLRKKNDEKIRYD</sequence>
<accession>A0A414WSI5</accession>
<dbReference type="Proteomes" id="UP000284998">
    <property type="component" value="Unassembled WGS sequence"/>
</dbReference>
<dbReference type="EMBL" id="QRJS01000042">
    <property type="protein sequence ID" value="RHH40566.1"/>
    <property type="molecule type" value="Genomic_DNA"/>
</dbReference>
<comment type="caution">
    <text evidence="1">The sequence shown here is derived from an EMBL/GenBank/DDBJ whole genome shotgun (WGS) entry which is preliminary data.</text>
</comment>
<dbReference type="AlphaFoldDB" id="A0A414WSI5"/>